<dbReference type="InterPro" id="IPR026875">
    <property type="entry name" value="PHydrolase_assoc_dom"/>
</dbReference>
<comment type="similarity">
    <text evidence="2">Belongs to the dGTPase family. Type 2 subfamily.</text>
</comment>
<dbReference type="HAMAP" id="MF_01212">
    <property type="entry name" value="dGTPase_type2"/>
    <property type="match status" value="1"/>
</dbReference>
<dbReference type="Pfam" id="PF13286">
    <property type="entry name" value="HD_assoc"/>
    <property type="match status" value="1"/>
</dbReference>
<organism evidence="5 6">
    <name type="scientific">Methylocystis borbori</name>
    <dbReference type="NCBI Taxonomy" id="3118750"/>
    <lineage>
        <taxon>Bacteria</taxon>
        <taxon>Pseudomonadati</taxon>
        <taxon>Pseudomonadota</taxon>
        <taxon>Alphaproteobacteria</taxon>
        <taxon>Hyphomicrobiales</taxon>
        <taxon>Methylocystaceae</taxon>
        <taxon>Methylocystis</taxon>
    </lineage>
</organism>
<dbReference type="InterPro" id="IPR050135">
    <property type="entry name" value="dGTPase-like"/>
</dbReference>
<evidence type="ECO:0000259" key="4">
    <source>
        <dbReference type="PROSITE" id="PS51831"/>
    </source>
</evidence>
<gene>
    <name evidence="5" type="primary">dgt</name>
    <name evidence="5" type="ORF">V3H18_06860</name>
</gene>
<dbReference type="Pfam" id="PF01966">
    <property type="entry name" value="HD"/>
    <property type="match status" value="1"/>
</dbReference>
<dbReference type="Proteomes" id="UP001350748">
    <property type="component" value="Unassembled WGS sequence"/>
</dbReference>
<feature type="region of interest" description="Disordered" evidence="3">
    <location>
        <begin position="152"/>
        <end position="226"/>
    </location>
</feature>
<evidence type="ECO:0000256" key="3">
    <source>
        <dbReference type="SAM" id="MobiDB-lite"/>
    </source>
</evidence>
<comment type="caution">
    <text evidence="5">The sequence shown here is derived from an EMBL/GenBank/DDBJ whole genome shotgun (WGS) entry which is preliminary data.</text>
</comment>
<dbReference type="CDD" id="cd00077">
    <property type="entry name" value="HDc"/>
    <property type="match status" value="1"/>
</dbReference>
<dbReference type="PANTHER" id="PTHR11373">
    <property type="entry name" value="DEOXYNUCLEOSIDE TRIPHOSPHATE TRIPHOSPHOHYDROLASE"/>
    <property type="match status" value="1"/>
</dbReference>
<dbReference type="SMART" id="SM00471">
    <property type="entry name" value="HDc"/>
    <property type="match status" value="1"/>
</dbReference>
<dbReference type="Gene3D" id="1.10.3210.10">
    <property type="entry name" value="Hypothetical protein af1432"/>
    <property type="match status" value="2"/>
</dbReference>
<sequence>MRSRGRLYPESPSPTRSEFQRDRDRVIHCTAFRRLAHKTQVFVPLDGDHFRTRLTHTIEVGQIARALARALRVDEDLAEAVALAHDLGHTPFGHAGEGALEACMAAYGGFDHNAQALRVVTLLERRYANYDGLDLTWETLEGIVKHNGPLLGREGAGGRHPLPHTECLAPNANPHPEEPRSGVSKDAPETGFAAFPPFETRLSGAPQGEGTDHESHSPDEEPAARLGHGRPLSRYILAFDAVFPLELSSFASLEAQTAAQADDIAYIGHDIDDGLRAGLFALEDIAQAPFVAGLLARIDDEHPGLERPRVIHELVRRVITAFVEDAIGESLRRLARLAPQSADDVRAAGETLVGLSPPMADAERDIKSFLFDNMYRHEKVAGVWDRAREAISLLFPAFFETPALMPPEWAAQAAVLQGAERAIVVADYIAGMTDRYALNEVKRLNEARAGTRK</sequence>
<dbReference type="EMBL" id="JAZHYN010000015">
    <property type="protein sequence ID" value="MEF3366257.1"/>
    <property type="molecule type" value="Genomic_DNA"/>
</dbReference>
<feature type="region of interest" description="Disordered" evidence="3">
    <location>
        <begin position="1"/>
        <end position="20"/>
    </location>
</feature>
<dbReference type="PROSITE" id="PS51831">
    <property type="entry name" value="HD"/>
    <property type="match status" value="1"/>
</dbReference>
<dbReference type="PANTHER" id="PTHR11373:SF43">
    <property type="entry name" value="DEOXYGUANOSINETRIPHOSPHATE TRIPHOSPHOHYDROLASE-LIKE PROTEIN"/>
    <property type="match status" value="1"/>
</dbReference>
<name>A0ABU7XFU0_9HYPH</name>
<evidence type="ECO:0000256" key="2">
    <source>
        <dbReference type="HAMAP-Rule" id="MF_01212"/>
    </source>
</evidence>
<keyword evidence="1 2" id="KW-0378">Hydrolase</keyword>
<reference evidence="5 6" key="1">
    <citation type="submission" date="2024-02" db="EMBL/GenBank/DDBJ databases">
        <authorList>
            <person name="Grouzdev D."/>
        </authorList>
    </citation>
    <scope>NUCLEOTIDE SEQUENCE [LARGE SCALE GENOMIC DNA]</scope>
    <source>
        <strain evidence="5 6">9N</strain>
    </source>
</reference>
<accession>A0ABU7XFU0</accession>
<proteinExistence type="inferred from homology"/>
<dbReference type="InterPro" id="IPR003607">
    <property type="entry name" value="HD/PDEase_dom"/>
</dbReference>
<evidence type="ECO:0000313" key="5">
    <source>
        <dbReference type="EMBL" id="MEF3366257.1"/>
    </source>
</evidence>
<dbReference type="RefSeq" id="WP_332081297.1">
    <property type="nucleotide sequence ID" value="NZ_JAZHYN010000015.1"/>
</dbReference>
<evidence type="ECO:0000313" key="6">
    <source>
        <dbReference type="Proteomes" id="UP001350748"/>
    </source>
</evidence>
<evidence type="ECO:0000256" key="1">
    <source>
        <dbReference type="ARBA" id="ARBA00022801"/>
    </source>
</evidence>
<keyword evidence="6" id="KW-1185">Reference proteome</keyword>
<protein>
    <recommendedName>
        <fullName evidence="2">Deoxyguanosinetriphosphate triphosphohydrolase-like protein</fullName>
    </recommendedName>
</protein>
<dbReference type="NCBIfam" id="TIGR01353">
    <property type="entry name" value="dGTP_triPase"/>
    <property type="match status" value="1"/>
</dbReference>
<feature type="domain" description="HD" evidence="4">
    <location>
        <begin position="53"/>
        <end position="267"/>
    </location>
</feature>
<dbReference type="InterPro" id="IPR006261">
    <property type="entry name" value="dGTPase"/>
</dbReference>
<feature type="compositionally biased region" description="Basic and acidic residues" evidence="3">
    <location>
        <begin position="210"/>
        <end position="223"/>
    </location>
</feature>
<dbReference type="InterPro" id="IPR023023">
    <property type="entry name" value="dNTPase_2"/>
</dbReference>
<dbReference type="SUPFAM" id="SSF109604">
    <property type="entry name" value="HD-domain/PDEase-like"/>
    <property type="match status" value="1"/>
</dbReference>
<dbReference type="InterPro" id="IPR006674">
    <property type="entry name" value="HD_domain"/>
</dbReference>